<dbReference type="AlphaFoldDB" id="A0A1V9DJA0"/>
<dbReference type="EMBL" id="MWUE01000015">
    <property type="protein sequence ID" value="OQP33937.1"/>
    <property type="molecule type" value="Genomic_DNA"/>
</dbReference>
<proteinExistence type="predicted"/>
<dbReference type="InterPro" id="IPR054252">
    <property type="entry name" value="Pam3_gp18"/>
</dbReference>
<feature type="domain" description="Cyanophage baseplate Pam3 plug gp18" evidence="1">
    <location>
        <begin position="4"/>
        <end position="99"/>
    </location>
</feature>
<gene>
    <name evidence="2" type="ORF">B2J69_10180</name>
</gene>
<dbReference type="Proteomes" id="UP000192769">
    <property type="component" value="Unassembled WGS sequence"/>
</dbReference>
<evidence type="ECO:0000259" key="1">
    <source>
        <dbReference type="Pfam" id="PF22479"/>
    </source>
</evidence>
<comment type="caution">
    <text evidence="2">The sequence shown here is derived from an EMBL/GenBank/DDBJ whole genome shotgun (WGS) entry which is preliminary data.</text>
</comment>
<evidence type="ECO:0000313" key="3">
    <source>
        <dbReference type="Proteomes" id="UP000192769"/>
    </source>
</evidence>
<name>A0A1V9DJA0_9GAMM</name>
<protein>
    <recommendedName>
        <fullName evidence="1">Cyanophage baseplate Pam3 plug gp18 domain-containing protein</fullName>
    </recommendedName>
</protein>
<organism evidence="2 3">
    <name type="scientific">Pantoea latae</name>
    <dbReference type="NCBI Taxonomy" id="1964541"/>
    <lineage>
        <taxon>Bacteria</taxon>
        <taxon>Pseudomonadati</taxon>
        <taxon>Pseudomonadota</taxon>
        <taxon>Gammaproteobacteria</taxon>
        <taxon>Enterobacterales</taxon>
        <taxon>Erwiniaceae</taxon>
        <taxon>Pantoea</taxon>
    </lineage>
</organism>
<sequence length="100" mass="11065">MTITEIPLQPQNQTFTTTIAGTIVKMAIIWRADCWYLDMYSADEVLIVGSIPLVTGCDLLGQYAYLNLGFSLFVVCDAQGQDYPTENDLGSVSHLLIKTE</sequence>
<accession>A0A1V9DJA0</accession>
<evidence type="ECO:0000313" key="2">
    <source>
        <dbReference type="EMBL" id="OQP33937.1"/>
    </source>
</evidence>
<keyword evidence="3" id="KW-1185">Reference proteome</keyword>
<reference evidence="2 3" key="1">
    <citation type="submission" date="2017-02" db="EMBL/GenBank/DDBJ databases">
        <title>Whole genome shotgun sequence of Pantoea agglomerans strain AS1 isolated from a cycad, Zamia floridana in Central Florida, USA.</title>
        <authorList>
            <person name="Lata P."/>
            <person name="Govindarajan S."/>
            <person name="Qi F."/>
            <person name="Li J.-L."/>
            <person name="Maurya S.K."/>
            <person name="Sahoo M.K."/>
        </authorList>
    </citation>
    <scope>NUCLEOTIDE SEQUENCE [LARGE SCALE GENOMIC DNA]</scope>
    <source>
        <strain evidence="2 3">AS1</strain>
    </source>
</reference>
<dbReference type="OrthoDB" id="5465444at2"/>
<dbReference type="RefSeq" id="WP_081139044.1">
    <property type="nucleotide sequence ID" value="NZ_MWUE01000015.1"/>
</dbReference>
<dbReference type="Pfam" id="PF22479">
    <property type="entry name" value="Pam3_gp18"/>
    <property type="match status" value="1"/>
</dbReference>